<organism evidence="4 5">
    <name type="scientific">Macrostomum lignano</name>
    <dbReference type="NCBI Taxonomy" id="282301"/>
    <lineage>
        <taxon>Eukaryota</taxon>
        <taxon>Metazoa</taxon>
        <taxon>Spiralia</taxon>
        <taxon>Lophotrochozoa</taxon>
        <taxon>Platyhelminthes</taxon>
        <taxon>Rhabditophora</taxon>
        <taxon>Macrostomorpha</taxon>
        <taxon>Macrostomida</taxon>
        <taxon>Macrostomidae</taxon>
        <taxon>Macrostomum</taxon>
    </lineage>
</organism>
<keyword evidence="2" id="KW-0175">Coiled coil</keyword>
<comment type="caution">
    <text evidence="4">The sequence shown here is derived from an EMBL/GenBank/DDBJ whole genome shotgun (WGS) entry which is preliminary data.</text>
</comment>
<evidence type="ECO:0000313" key="3">
    <source>
        <dbReference type="EMBL" id="PAA49557.1"/>
    </source>
</evidence>
<gene>
    <name evidence="4" type="ORF">BOX15_Mlig002584g1</name>
    <name evidence="3" type="ORF">BOX15_Mlig002584g3</name>
</gene>
<reference evidence="4 5" key="1">
    <citation type="submission" date="2017-06" db="EMBL/GenBank/DDBJ databases">
        <title>A platform for efficient transgenesis in Macrostomum lignano, a flatworm model organism for stem cell research.</title>
        <authorList>
            <person name="Berezikov E."/>
        </authorList>
    </citation>
    <scope>NUCLEOTIDE SEQUENCE [LARGE SCALE GENOMIC DNA]</scope>
    <source>
        <strain evidence="4">DV1</strain>
        <tissue evidence="4">Whole organism</tissue>
    </source>
</reference>
<dbReference type="EMBL" id="NIVC01003843">
    <property type="protein sequence ID" value="PAA49557.1"/>
    <property type="molecule type" value="Genomic_DNA"/>
</dbReference>
<accession>A0A267FFR5</accession>
<dbReference type="EMBL" id="NIVC01001072">
    <property type="protein sequence ID" value="PAA72631.1"/>
    <property type="molecule type" value="Genomic_DNA"/>
</dbReference>
<evidence type="ECO:0008006" key="6">
    <source>
        <dbReference type="Google" id="ProtNLM"/>
    </source>
</evidence>
<evidence type="ECO:0000256" key="2">
    <source>
        <dbReference type="SAM" id="Coils"/>
    </source>
</evidence>
<protein>
    <recommendedName>
        <fullName evidence="6">Heat shock factor-binding protein 1</fullName>
    </recommendedName>
</protein>
<proteinExistence type="inferred from homology"/>
<dbReference type="Proteomes" id="UP000215902">
    <property type="component" value="Unassembled WGS sequence"/>
</dbReference>
<evidence type="ECO:0000256" key="1">
    <source>
        <dbReference type="ARBA" id="ARBA00006349"/>
    </source>
</evidence>
<dbReference type="Pfam" id="PF06825">
    <property type="entry name" value="HSBP1"/>
    <property type="match status" value="1"/>
</dbReference>
<comment type="similarity">
    <text evidence="1">Belongs to the HSBP1 family.</text>
</comment>
<dbReference type="Gene3D" id="1.20.5.430">
    <property type="match status" value="1"/>
</dbReference>
<dbReference type="GO" id="GO:0005829">
    <property type="term" value="C:cytosol"/>
    <property type="evidence" value="ECO:0007669"/>
    <property type="project" value="TreeGrafter"/>
</dbReference>
<evidence type="ECO:0000313" key="4">
    <source>
        <dbReference type="EMBL" id="PAA72631.1"/>
    </source>
</evidence>
<sequence>MSLAAQQDRADDELQLTPTRLATQQPPQQQLQCNNNTVDAGTTVARTAAAVTMDAETSVEAETSNKCPNTAAAAVANQSKTTTTTNIKGAAADINACLQNSLDQMQQHFQEMVDLILSKLDDMNRQIEDLEKMLENILGDAQRQIGHNPTV</sequence>
<dbReference type="AlphaFoldDB" id="A0A267FFR5"/>
<feature type="coiled-coil region" evidence="2">
    <location>
        <begin position="113"/>
        <end position="140"/>
    </location>
</feature>
<dbReference type="PANTHER" id="PTHR19424">
    <property type="entry name" value="HEAT SHOCK FACTOR BINDING PROTEIN 1"/>
    <property type="match status" value="1"/>
</dbReference>
<evidence type="ECO:0000313" key="5">
    <source>
        <dbReference type="Proteomes" id="UP000215902"/>
    </source>
</evidence>
<name>A0A267FFR5_9PLAT</name>
<dbReference type="GO" id="GO:0005634">
    <property type="term" value="C:nucleus"/>
    <property type="evidence" value="ECO:0007669"/>
    <property type="project" value="TreeGrafter"/>
</dbReference>
<dbReference type="InterPro" id="IPR009643">
    <property type="entry name" value="HS1-bd"/>
</dbReference>
<dbReference type="PANTHER" id="PTHR19424:SF0">
    <property type="entry name" value="HEAT SHOCK FACTOR BINDING PROTEIN 1"/>
    <property type="match status" value="1"/>
</dbReference>
<keyword evidence="5" id="KW-1185">Reference proteome</keyword>
<dbReference type="GO" id="GO:0070370">
    <property type="term" value="P:cellular heat acclimation"/>
    <property type="evidence" value="ECO:0007669"/>
    <property type="project" value="TreeGrafter"/>
</dbReference>
<dbReference type="GO" id="GO:0003714">
    <property type="term" value="F:transcription corepressor activity"/>
    <property type="evidence" value="ECO:0007669"/>
    <property type="project" value="InterPro"/>
</dbReference>